<reference evidence="1 2" key="1">
    <citation type="submission" date="2020-08" db="EMBL/GenBank/DDBJ databases">
        <title>Sphingobacterium sp. DN00404 isolated from aquaculture water.</title>
        <authorList>
            <person name="Zhang M."/>
        </authorList>
    </citation>
    <scope>NUCLEOTIDE SEQUENCE [LARGE SCALE GENOMIC DNA]</scope>
    <source>
        <strain evidence="1 2">DN00404</strain>
    </source>
</reference>
<evidence type="ECO:0008006" key="3">
    <source>
        <dbReference type="Google" id="ProtNLM"/>
    </source>
</evidence>
<accession>A0ABR7YM62</accession>
<keyword evidence="2" id="KW-1185">Reference proteome</keyword>
<sequence length="309" mass="35828">MTMKNADIAQKIFDRYSHDFIQTMEVFRLTHLDAKGNIIDFENMYICPLSLRAYHKKDIHKLTIEHVPQNSLKGKPLVLTDKEYNNSDGYTKDKKIFNFFKYQNFKRGVEPIEAKFSVPDILEGKVSGKLVGRIDGEGAKIKIGLPERTVKLLESRGVFRNWDGLKMNFKINYTHQINKSALLKSAYLIAFSKIGYRLLFSKKGLKNATYGAIIHELQKIDIDEDFPFVFTNALKVDIPDDIGIIETEDIKLLAVKVRYRLTGQEYVYHAILPHPEDESLDSLVKFRDIYVKREIEITVKSINRDYLLK</sequence>
<evidence type="ECO:0000313" key="1">
    <source>
        <dbReference type="EMBL" id="MBD1432392.1"/>
    </source>
</evidence>
<comment type="caution">
    <text evidence="1">The sequence shown here is derived from an EMBL/GenBank/DDBJ whole genome shotgun (WGS) entry which is preliminary data.</text>
</comment>
<evidence type="ECO:0000313" key="2">
    <source>
        <dbReference type="Proteomes" id="UP000602759"/>
    </source>
</evidence>
<gene>
    <name evidence="1" type="ORF">H8B06_06115</name>
</gene>
<protein>
    <recommendedName>
        <fullName evidence="3">HNH endonuclease</fullName>
    </recommendedName>
</protein>
<organism evidence="1 2">
    <name type="scientific">Sphingobacterium micropteri</name>
    <dbReference type="NCBI Taxonomy" id="2763501"/>
    <lineage>
        <taxon>Bacteria</taxon>
        <taxon>Pseudomonadati</taxon>
        <taxon>Bacteroidota</taxon>
        <taxon>Sphingobacteriia</taxon>
        <taxon>Sphingobacteriales</taxon>
        <taxon>Sphingobacteriaceae</taxon>
        <taxon>Sphingobacterium</taxon>
    </lineage>
</organism>
<dbReference type="Proteomes" id="UP000602759">
    <property type="component" value="Unassembled WGS sequence"/>
</dbReference>
<proteinExistence type="predicted"/>
<dbReference type="EMBL" id="JACOIK010000004">
    <property type="protein sequence ID" value="MBD1432392.1"/>
    <property type="molecule type" value="Genomic_DNA"/>
</dbReference>
<name>A0ABR7YM62_9SPHI</name>
<dbReference type="RefSeq" id="WP_190993421.1">
    <property type="nucleotide sequence ID" value="NZ_JACOIK010000004.1"/>
</dbReference>